<keyword evidence="2" id="KW-0496">Mitochondrion</keyword>
<dbReference type="Proteomes" id="UP000736672">
    <property type="component" value="Unassembled WGS sequence"/>
</dbReference>
<feature type="non-terminal residue" evidence="3">
    <location>
        <position position="119"/>
    </location>
</feature>
<gene>
    <name evidence="3" type="ORF">B0J15DRAFT_353952</name>
</gene>
<comment type="caution">
    <text evidence="3">The sequence shown here is derived from an EMBL/GenBank/DDBJ whole genome shotgun (WGS) entry which is preliminary data.</text>
</comment>
<name>A0A9P9K7W4_FUSSL</name>
<dbReference type="InterPro" id="IPR043502">
    <property type="entry name" value="DNA/RNA_pol_sf"/>
</dbReference>
<evidence type="ECO:0000256" key="1">
    <source>
        <dbReference type="ARBA" id="ARBA00004173"/>
    </source>
</evidence>
<dbReference type="OrthoDB" id="4779436at2759"/>
<organism evidence="3 4">
    <name type="scientific">Fusarium solani</name>
    <name type="common">Filamentous fungus</name>
    <dbReference type="NCBI Taxonomy" id="169388"/>
    <lineage>
        <taxon>Eukaryota</taxon>
        <taxon>Fungi</taxon>
        <taxon>Dikarya</taxon>
        <taxon>Ascomycota</taxon>
        <taxon>Pezizomycotina</taxon>
        <taxon>Sordariomycetes</taxon>
        <taxon>Hypocreomycetidae</taxon>
        <taxon>Hypocreales</taxon>
        <taxon>Nectriaceae</taxon>
        <taxon>Fusarium</taxon>
        <taxon>Fusarium solani species complex</taxon>
    </lineage>
</organism>
<reference evidence="3" key="1">
    <citation type="journal article" date="2021" name="Nat. Commun.">
        <title>Genetic determinants of endophytism in the Arabidopsis root mycobiome.</title>
        <authorList>
            <person name="Mesny F."/>
            <person name="Miyauchi S."/>
            <person name="Thiergart T."/>
            <person name="Pickel B."/>
            <person name="Atanasova L."/>
            <person name="Karlsson M."/>
            <person name="Huettel B."/>
            <person name="Barry K.W."/>
            <person name="Haridas S."/>
            <person name="Chen C."/>
            <person name="Bauer D."/>
            <person name="Andreopoulos W."/>
            <person name="Pangilinan J."/>
            <person name="LaButti K."/>
            <person name="Riley R."/>
            <person name="Lipzen A."/>
            <person name="Clum A."/>
            <person name="Drula E."/>
            <person name="Henrissat B."/>
            <person name="Kohler A."/>
            <person name="Grigoriev I.V."/>
            <person name="Martin F.M."/>
            <person name="Hacquard S."/>
        </authorList>
    </citation>
    <scope>NUCLEOTIDE SEQUENCE</scope>
    <source>
        <strain evidence="3">FSSC 5 MPI-SDFR-AT-0091</strain>
    </source>
</reference>
<sequence length="119" mass="13775">EIKRGTRIYKERLQGLIDQVDGTLTREELDVFLEIMYNREAALAWEFSECGKLDPLVAPPQVIKVVEHKAWQAKSIPIPKGCEKEVIKLLRTRMERGILEEGHGPYRNPFFLVQKKDGQ</sequence>
<keyword evidence="4" id="KW-1185">Reference proteome</keyword>
<evidence type="ECO:0008006" key="5">
    <source>
        <dbReference type="Google" id="ProtNLM"/>
    </source>
</evidence>
<dbReference type="EMBL" id="JAGTJS010000016">
    <property type="protein sequence ID" value="KAH7247230.1"/>
    <property type="molecule type" value="Genomic_DNA"/>
</dbReference>
<dbReference type="SUPFAM" id="SSF56672">
    <property type="entry name" value="DNA/RNA polymerases"/>
    <property type="match status" value="1"/>
</dbReference>
<protein>
    <recommendedName>
        <fullName evidence="5">Reverse transcriptase</fullName>
    </recommendedName>
</protein>
<dbReference type="AlphaFoldDB" id="A0A9P9K7W4"/>
<dbReference type="GO" id="GO:0005739">
    <property type="term" value="C:mitochondrion"/>
    <property type="evidence" value="ECO:0007669"/>
    <property type="project" value="UniProtKB-SubCell"/>
</dbReference>
<evidence type="ECO:0000313" key="3">
    <source>
        <dbReference type="EMBL" id="KAH7247230.1"/>
    </source>
</evidence>
<dbReference type="Gene3D" id="3.10.10.10">
    <property type="entry name" value="HIV Type 1 Reverse Transcriptase, subunit A, domain 1"/>
    <property type="match status" value="1"/>
</dbReference>
<proteinExistence type="predicted"/>
<comment type="subcellular location">
    <subcellularLocation>
        <location evidence="1">Mitochondrion</location>
    </subcellularLocation>
</comment>
<evidence type="ECO:0000313" key="4">
    <source>
        <dbReference type="Proteomes" id="UP000736672"/>
    </source>
</evidence>
<accession>A0A9P9K7W4</accession>
<feature type="non-terminal residue" evidence="3">
    <location>
        <position position="1"/>
    </location>
</feature>
<evidence type="ECO:0000256" key="2">
    <source>
        <dbReference type="ARBA" id="ARBA00023128"/>
    </source>
</evidence>